<accession>I4EMZ1</accession>
<dbReference type="AlphaFoldDB" id="I4EMZ1"/>
<keyword evidence="3" id="KW-1185">Reference proteome</keyword>
<feature type="region of interest" description="Disordered" evidence="1">
    <location>
        <begin position="37"/>
        <end position="71"/>
    </location>
</feature>
<organism evidence="2 3">
    <name type="scientific">Nitrolancea hollandica Lb</name>
    <dbReference type="NCBI Taxonomy" id="1129897"/>
    <lineage>
        <taxon>Bacteria</taxon>
        <taxon>Pseudomonadati</taxon>
        <taxon>Thermomicrobiota</taxon>
        <taxon>Thermomicrobia</taxon>
        <taxon>Sphaerobacterales</taxon>
        <taxon>Sphaerobacterineae</taxon>
        <taxon>Sphaerobacteraceae</taxon>
        <taxon>Nitrolancea</taxon>
    </lineage>
</organism>
<evidence type="ECO:0000256" key="1">
    <source>
        <dbReference type="SAM" id="MobiDB-lite"/>
    </source>
</evidence>
<comment type="caution">
    <text evidence="2">The sequence shown here is derived from an EMBL/GenBank/DDBJ whole genome shotgun (WGS) entry which is preliminary data.</text>
</comment>
<dbReference type="AntiFam" id="ANF00006">
    <property type="entry name" value="Translation of CRISPR region"/>
</dbReference>
<proteinExistence type="predicted"/>
<name>I4EMZ1_9BACT</name>
<dbReference type="AntiFam" id="ANF00057">
    <property type="entry name" value="Translation of E. coli type CRISPR repeat"/>
</dbReference>
<gene>
    <name evidence="2" type="ORF">NITHO_6990002</name>
</gene>
<protein>
    <submittedName>
        <fullName evidence="2">Uncharacterized protein</fullName>
    </submittedName>
</protein>
<dbReference type="Proteomes" id="UP000004221">
    <property type="component" value="Unassembled WGS sequence"/>
</dbReference>
<evidence type="ECO:0000313" key="3">
    <source>
        <dbReference type="Proteomes" id="UP000004221"/>
    </source>
</evidence>
<sequence>MGTTRDRCLIVRLSKVHPHTRGDHKIDLEDPRLRFGSPPHAWGPLRMQPSTPGNRRFTPTRVGTTLRGGVA</sequence>
<reference evidence="2 3" key="1">
    <citation type="journal article" date="2012" name="ISME J.">
        <title>Nitrification expanded: discovery, physiology and genomics of a nitrite-oxidizing bacterium from the phylum Chloroflexi.</title>
        <authorList>
            <person name="Sorokin D.Y."/>
            <person name="Lucker S."/>
            <person name="Vejmelkova D."/>
            <person name="Kostrikina N.A."/>
            <person name="Kleerebezem R."/>
            <person name="Rijpstra W.I."/>
            <person name="Damste J.S."/>
            <person name="Le Paslier D."/>
            <person name="Muyzer G."/>
            <person name="Wagner M."/>
            <person name="van Loosdrecht M.C."/>
            <person name="Daims H."/>
        </authorList>
    </citation>
    <scope>NUCLEOTIDE SEQUENCE [LARGE SCALE GENOMIC DNA]</scope>
    <source>
        <strain evidence="3">none</strain>
    </source>
</reference>
<evidence type="ECO:0000313" key="2">
    <source>
        <dbReference type="EMBL" id="CCF86054.1"/>
    </source>
</evidence>
<dbReference type="EMBL" id="CAGS01000666">
    <property type="protein sequence ID" value="CCF86054.1"/>
    <property type="molecule type" value="Genomic_DNA"/>
</dbReference>